<name>A0A654KGS5_TAYEM</name>
<dbReference type="PANTHER" id="PTHR42999:SF1">
    <property type="entry name" value="PENTAPEPTIDE REPEAT-CONTAINING PROTEIN"/>
    <property type="match status" value="1"/>
</dbReference>
<dbReference type="PANTHER" id="PTHR42999">
    <property type="entry name" value="ANTIBIOTIC RESISTANCE PROTEIN MCBG"/>
    <property type="match status" value="1"/>
</dbReference>
<protein>
    <recommendedName>
        <fullName evidence="3">Pentapeptide repeat protein</fullName>
    </recommendedName>
</protein>
<dbReference type="Proteomes" id="UP000007472">
    <property type="component" value="Chromosome"/>
</dbReference>
<dbReference type="InterPro" id="IPR001646">
    <property type="entry name" value="5peptide_repeat"/>
</dbReference>
<dbReference type="SUPFAM" id="SSF141571">
    <property type="entry name" value="Pentapeptide repeat-like"/>
    <property type="match status" value="2"/>
</dbReference>
<gene>
    <name evidence="1" type="ordered locus">TEQUI_0730</name>
</gene>
<organism evidence="1 2">
    <name type="scientific">Taylorella equigenitalis (strain MCE9)</name>
    <dbReference type="NCBI Taxonomy" id="937774"/>
    <lineage>
        <taxon>Bacteria</taxon>
        <taxon>Pseudomonadati</taxon>
        <taxon>Pseudomonadota</taxon>
        <taxon>Betaproteobacteria</taxon>
        <taxon>Burkholderiales</taxon>
        <taxon>Alcaligenaceae</taxon>
        <taxon>Taylorella</taxon>
    </lineage>
</organism>
<evidence type="ECO:0000313" key="1">
    <source>
        <dbReference type="EMBL" id="ADU91668.1"/>
    </source>
</evidence>
<sequence>MTNNNELFIEHIINKSQSGEVVEKLILQNLSCDDFLLEGVQCLELVFENITFNRVDFKDCDLSYCSFENCKFNECKFDSLTTTMSNFADCIFNNVLFYKCNLIEGFFKCSVFHESNIQESFFSRVSLIDFKILGSSLTLVSFGECKSEKVVFKDTNTHQMLLVKFNFTTLELINTVLDNLIALECDAQNIDLSNFHLAKCQFSYGNLANTNFKNSNLDMVSFKSCNLNGCDFSSASLNYALVVDATCHNTNFCDVKMHFGNFQGSDLFNCKFDRSDFYMTQFQKANFINCSFRNCLSLLLCNFSYSTLTGTDFSGTKFERTTFHLVKDDNVSYDGKLGIIGDDKDLLEADLWMTKFYE</sequence>
<proteinExistence type="predicted"/>
<dbReference type="EMBL" id="CP002456">
    <property type="protein sequence ID" value="ADU91668.1"/>
    <property type="molecule type" value="Genomic_DNA"/>
</dbReference>
<evidence type="ECO:0000313" key="2">
    <source>
        <dbReference type="Proteomes" id="UP000007472"/>
    </source>
</evidence>
<dbReference type="InterPro" id="IPR052949">
    <property type="entry name" value="PA_immunity-related"/>
</dbReference>
<reference evidence="1 2" key="1">
    <citation type="journal article" date="2011" name="J. Bacteriol.">
        <title>Genome sequence of Taylorella equigenitalis MCE9, the causative agent of contagious equine metritis.</title>
        <authorList>
            <person name="Hebert L."/>
            <person name="Moumen B."/>
            <person name="Duquesne F."/>
            <person name="Breuil M.F."/>
            <person name="Laugier C."/>
            <person name="Batto J.M."/>
            <person name="Renault P."/>
            <person name="Petry S."/>
        </authorList>
    </citation>
    <scope>NUCLEOTIDE SEQUENCE [LARGE SCALE GENOMIC DNA]</scope>
    <source>
        <strain evidence="1 2">MCE9</strain>
    </source>
</reference>
<dbReference type="Gene3D" id="2.160.20.80">
    <property type="entry name" value="E3 ubiquitin-protein ligase SopA"/>
    <property type="match status" value="3"/>
</dbReference>
<accession>A0A654KGS5</accession>
<dbReference type="Pfam" id="PF00805">
    <property type="entry name" value="Pentapeptide"/>
    <property type="match status" value="4"/>
</dbReference>
<dbReference type="AlphaFoldDB" id="A0A654KGS5"/>
<dbReference type="KEGG" id="teq:TEQUI_0730"/>
<evidence type="ECO:0008006" key="3">
    <source>
        <dbReference type="Google" id="ProtNLM"/>
    </source>
</evidence>